<keyword evidence="2" id="KW-1133">Transmembrane helix</keyword>
<evidence type="ECO:0000313" key="3">
    <source>
        <dbReference type="EMBL" id="KJE93924.1"/>
    </source>
</evidence>
<feature type="region of interest" description="Disordered" evidence="1">
    <location>
        <begin position="314"/>
        <end position="342"/>
    </location>
</feature>
<evidence type="ECO:0008006" key="5">
    <source>
        <dbReference type="Google" id="ProtNLM"/>
    </source>
</evidence>
<feature type="compositionally biased region" description="Polar residues" evidence="1">
    <location>
        <begin position="461"/>
        <end position="477"/>
    </location>
</feature>
<protein>
    <recommendedName>
        <fullName evidence="5">TLC domain-containing protein</fullName>
    </recommendedName>
</protein>
<dbReference type="OrthoDB" id="10010954at2759"/>
<sequence>MSCPSMLAECNSTLQQCSEGLFQCKDAFPTSTTLSWFSTANILIIIILVATERCVHALFRRFSFRYRLLTPSHQHNTCAYQLQIIYTTVCLLLSLIYGVPLILDNQNPHIDVHTLEMCRLNLAILAFLYAYELSYRPQMGLQLAVHHVCTILLCILAVRNYEDERQPVAIAMTISLGFTANTEQLTFVALTWFRLRLKGSNLLFKIAAIQTLVFKIFFTGLTLGLWGKYLAPQDATWWLVLRPLVPILISILFVTQVYGAFILWKLSFRERAMTIEEVFKAAKKKPGLGLHRLDASGGIAPSWPRVSLRQSMREVVERRSSSAPNMSDSSATGTTPMTQRLASDSKLVTKQYVLSHQKKGGSQVVLQNLPPPAGVSQPAEREGASSSKQTKGKAKSSDKGGALGGATSEAHLMSSSADHDDHDDHDGAGVEPTAQDNLQKSTLAASQMSLSSAGSEHTVRASFTSAEQGRASASSFQKAVVPVKRPKSVTLNLPPPDPNEDEGTDRIAFRSDGVVVRGGSNEGYGTVRGMFLPSELAWSDHNELIRVSSSTSSTSASELLAAHRSPDDDEEDVDLEAADMLQMDEISKPSFG</sequence>
<organism evidence="3 4">
    <name type="scientific">Capsaspora owczarzaki (strain ATCC 30864)</name>
    <dbReference type="NCBI Taxonomy" id="595528"/>
    <lineage>
        <taxon>Eukaryota</taxon>
        <taxon>Filasterea</taxon>
        <taxon>Capsaspora</taxon>
    </lineage>
</organism>
<feature type="region of interest" description="Disordered" evidence="1">
    <location>
        <begin position="461"/>
        <end position="481"/>
    </location>
</feature>
<feature type="compositionally biased region" description="Polar residues" evidence="1">
    <location>
        <begin position="331"/>
        <end position="342"/>
    </location>
</feature>
<evidence type="ECO:0000256" key="1">
    <source>
        <dbReference type="SAM" id="MobiDB-lite"/>
    </source>
</evidence>
<feature type="compositionally biased region" description="Low complexity" evidence="1">
    <location>
        <begin position="548"/>
        <end position="557"/>
    </location>
</feature>
<keyword evidence="2" id="KW-0472">Membrane</keyword>
<feature type="compositionally biased region" description="Basic and acidic residues" evidence="1">
    <location>
        <begin position="417"/>
        <end position="428"/>
    </location>
</feature>
<dbReference type="RefSeq" id="XP_004347388.2">
    <property type="nucleotide sequence ID" value="XM_004347338.2"/>
</dbReference>
<feature type="region of interest" description="Disordered" evidence="1">
    <location>
        <begin position="548"/>
        <end position="572"/>
    </location>
</feature>
<evidence type="ECO:0000256" key="2">
    <source>
        <dbReference type="SAM" id="Phobius"/>
    </source>
</evidence>
<feature type="transmembrane region" description="Helical" evidence="2">
    <location>
        <begin position="36"/>
        <end position="59"/>
    </location>
</feature>
<gene>
    <name evidence="3" type="ORF">CAOG_004641</name>
</gene>
<name>A0A0D2X396_CAPO3</name>
<feature type="region of interest" description="Disordered" evidence="1">
    <location>
        <begin position="487"/>
        <end position="506"/>
    </location>
</feature>
<proteinExistence type="predicted"/>
<accession>A0A0D2X396</accession>
<feature type="transmembrane region" description="Helical" evidence="2">
    <location>
        <begin position="244"/>
        <end position="264"/>
    </location>
</feature>
<feature type="transmembrane region" description="Helical" evidence="2">
    <location>
        <begin position="167"/>
        <end position="190"/>
    </location>
</feature>
<keyword evidence="4" id="KW-1185">Reference proteome</keyword>
<dbReference type="EMBL" id="KE346366">
    <property type="protein sequence ID" value="KJE93924.1"/>
    <property type="molecule type" value="Genomic_DNA"/>
</dbReference>
<feature type="region of interest" description="Disordered" evidence="1">
    <location>
        <begin position="359"/>
        <end position="433"/>
    </location>
</feature>
<dbReference type="Proteomes" id="UP000008743">
    <property type="component" value="Unassembled WGS sequence"/>
</dbReference>
<dbReference type="AlphaFoldDB" id="A0A0D2X396"/>
<feature type="transmembrane region" description="Helical" evidence="2">
    <location>
        <begin position="143"/>
        <end position="161"/>
    </location>
</feature>
<reference evidence="4" key="1">
    <citation type="submission" date="2011-02" db="EMBL/GenBank/DDBJ databases">
        <title>The Genome Sequence of Capsaspora owczarzaki ATCC 30864.</title>
        <authorList>
            <person name="Russ C."/>
            <person name="Cuomo C."/>
            <person name="Burger G."/>
            <person name="Gray M.W."/>
            <person name="Holland P.W.H."/>
            <person name="King N."/>
            <person name="Lang F.B.F."/>
            <person name="Roger A.J."/>
            <person name="Ruiz-Trillo I."/>
            <person name="Young S.K."/>
            <person name="Zeng Q."/>
            <person name="Gargeya S."/>
            <person name="Alvarado L."/>
            <person name="Berlin A."/>
            <person name="Chapman S.B."/>
            <person name="Chen Z."/>
            <person name="Freedman E."/>
            <person name="Gellesch M."/>
            <person name="Goldberg J."/>
            <person name="Griggs A."/>
            <person name="Gujja S."/>
            <person name="Heilman E."/>
            <person name="Heiman D."/>
            <person name="Howarth C."/>
            <person name="Mehta T."/>
            <person name="Neiman D."/>
            <person name="Pearson M."/>
            <person name="Roberts A."/>
            <person name="Saif S."/>
            <person name="Shea T."/>
            <person name="Shenoy N."/>
            <person name="Sisk P."/>
            <person name="Stolte C."/>
            <person name="Sykes S."/>
            <person name="White J."/>
            <person name="Yandava C."/>
            <person name="Haas B."/>
            <person name="Nusbaum C."/>
            <person name="Birren B."/>
        </authorList>
    </citation>
    <scope>NUCLEOTIDE SEQUENCE</scope>
    <source>
        <strain evidence="4">ATCC 30864</strain>
    </source>
</reference>
<keyword evidence="2" id="KW-0812">Transmembrane</keyword>
<dbReference type="InParanoid" id="A0A0D2X396"/>
<feature type="transmembrane region" description="Helical" evidence="2">
    <location>
        <begin position="80"/>
        <end position="100"/>
    </location>
</feature>
<feature type="transmembrane region" description="Helical" evidence="2">
    <location>
        <begin position="202"/>
        <end position="224"/>
    </location>
</feature>
<evidence type="ECO:0000313" key="4">
    <source>
        <dbReference type="Proteomes" id="UP000008743"/>
    </source>
</evidence>
<feature type="compositionally biased region" description="Low complexity" evidence="1">
    <location>
        <begin position="321"/>
        <end position="330"/>
    </location>
</feature>